<sequence length="82" mass="9238">MNLNILSFVFKNDVRCKKCDNGMVMQILKNNSGLAISFVLKCCVCPYRVEFSSDYHEGAKIATVNTRYVYAMRYIGRGAEAG</sequence>
<gene>
    <name evidence="2" type="primary">AVEN_30513_1</name>
    <name evidence="2" type="ORF">NPIL_380021</name>
</gene>
<evidence type="ECO:0000313" key="3">
    <source>
        <dbReference type="Proteomes" id="UP000887013"/>
    </source>
</evidence>
<dbReference type="AlphaFoldDB" id="A0A8X6T4X4"/>
<dbReference type="EMBL" id="BMAW01096215">
    <property type="protein sequence ID" value="GFS73726.1"/>
    <property type="molecule type" value="Genomic_DNA"/>
</dbReference>
<reference evidence="2" key="1">
    <citation type="submission" date="2020-08" db="EMBL/GenBank/DDBJ databases">
        <title>Multicomponent nature underlies the extraordinary mechanical properties of spider dragline silk.</title>
        <authorList>
            <person name="Kono N."/>
            <person name="Nakamura H."/>
            <person name="Mori M."/>
            <person name="Yoshida Y."/>
            <person name="Ohtoshi R."/>
            <person name="Malay A.D."/>
            <person name="Moran D.A.P."/>
            <person name="Tomita M."/>
            <person name="Numata K."/>
            <person name="Arakawa K."/>
        </authorList>
    </citation>
    <scope>NUCLEOTIDE SEQUENCE</scope>
</reference>
<keyword evidence="3" id="KW-1185">Reference proteome</keyword>
<accession>A0A8X6T4X4</accession>
<proteinExistence type="predicted"/>
<name>A0A8X6T4X4_NEPPI</name>
<dbReference type="Proteomes" id="UP000887013">
    <property type="component" value="Unassembled WGS sequence"/>
</dbReference>
<evidence type="ECO:0000313" key="2">
    <source>
        <dbReference type="EMBL" id="GFS73726.1"/>
    </source>
</evidence>
<comment type="caution">
    <text evidence="2">The sequence shown here is derived from an EMBL/GenBank/DDBJ whole genome shotgun (WGS) entry which is preliminary data.</text>
</comment>
<dbReference type="OrthoDB" id="6429968at2759"/>
<feature type="domain" description="Mutator-like transposase" evidence="1">
    <location>
        <begin position="13"/>
        <end position="79"/>
    </location>
</feature>
<evidence type="ECO:0000259" key="1">
    <source>
        <dbReference type="Pfam" id="PF20700"/>
    </source>
</evidence>
<protein>
    <submittedName>
        <fullName evidence="2">DUF5641 domain-containing protein</fullName>
    </submittedName>
</protein>
<organism evidence="2 3">
    <name type="scientific">Nephila pilipes</name>
    <name type="common">Giant wood spider</name>
    <name type="synonym">Nephila maculata</name>
    <dbReference type="NCBI Taxonomy" id="299642"/>
    <lineage>
        <taxon>Eukaryota</taxon>
        <taxon>Metazoa</taxon>
        <taxon>Ecdysozoa</taxon>
        <taxon>Arthropoda</taxon>
        <taxon>Chelicerata</taxon>
        <taxon>Arachnida</taxon>
        <taxon>Araneae</taxon>
        <taxon>Araneomorphae</taxon>
        <taxon>Entelegynae</taxon>
        <taxon>Araneoidea</taxon>
        <taxon>Nephilidae</taxon>
        <taxon>Nephila</taxon>
    </lineage>
</organism>
<dbReference type="InterPro" id="IPR049012">
    <property type="entry name" value="Mutator_transp_dom"/>
</dbReference>
<dbReference type="Pfam" id="PF20700">
    <property type="entry name" value="Mutator"/>
    <property type="match status" value="1"/>
</dbReference>